<feature type="chain" id="PRO_5047305103" evidence="5">
    <location>
        <begin position="25"/>
        <end position="543"/>
    </location>
</feature>
<proteinExistence type="inferred from homology"/>
<dbReference type="PIRSF" id="PIRSF002741">
    <property type="entry name" value="MppA"/>
    <property type="match status" value="1"/>
</dbReference>
<dbReference type="Proteomes" id="UP001597109">
    <property type="component" value="Unassembled WGS sequence"/>
</dbReference>
<accession>A0ABW3LAY9</accession>
<dbReference type="RefSeq" id="WP_144839799.1">
    <property type="nucleotide sequence ID" value="NZ_JBHTKI010000012.1"/>
</dbReference>
<evidence type="ECO:0000256" key="3">
    <source>
        <dbReference type="ARBA" id="ARBA00022729"/>
    </source>
</evidence>
<keyword evidence="8" id="KW-1185">Reference proteome</keyword>
<dbReference type="InterPro" id="IPR030678">
    <property type="entry name" value="Peptide/Ni-bd"/>
</dbReference>
<dbReference type="InterPro" id="IPR039424">
    <property type="entry name" value="SBP_5"/>
</dbReference>
<dbReference type="Gene3D" id="3.90.76.10">
    <property type="entry name" value="Dipeptide-binding Protein, Domain 1"/>
    <property type="match status" value="1"/>
</dbReference>
<feature type="compositionally biased region" description="Acidic residues" evidence="4">
    <location>
        <begin position="37"/>
        <end position="49"/>
    </location>
</feature>
<reference evidence="8" key="1">
    <citation type="journal article" date="2019" name="Int. J. Syst. Evol. Microbiol.">
        <title>The Global Catalogue of Microorganisms (GCM) 10K type strain sequencing project: providing services to taxonomists for standard genome sequencing and annotation.</title>
        <authorList>
            <consortium name="The Broad Institute Genomics Platform"/>
            <consortium name="The Broad Institute Genome Sequencing Center for Infectious Disease"/>
            <person name="Wu L."/>
            <person name="Ma J."/>
        </authorList>
    </citation>
    <scope>NUCLEOTIDE SEQUENCE [LARGE SCALE GENOMIC DNA]</scope>
    <source>
        <strain evidence="8">CCUG 56756</strain>
    </source>
</reference>
<gene>
    <name evidence="7" type="ORF">ACFQ1X_09735</name>
</gene>
<evidence type="ECO:0000256" key="4">
    <source>
        <dbReference type="SAM" id="MobiDB-lite"/>
    </source>
</evidence>
<dbReference type="EMBL" id="JBHTKI010000012">
    <property type="protein sequence ID" value="MFD1031708.1"/>
    <property type="molecule type" value="Genomic_DNA"/>
</dbReference>
<protein>
    <submittedName>
        <fullName evidence="7">Glutathione ABC transporter substrate-binding protein</fullName>
    </submittedName>
</protein>
<evidence type="ECO:0000313" key="7">
    <source>
        <dbReference type="EMBL" id="MFD1031708.1"/>
    </source>
</evidence>
<feature type="domain" description="Solute-binding protein family 5" evidence="6">
    <location>
        <begin position="99"/>
        <end position="460"/>
    </location>
</feature>
<name>A0ABW3LAY9_9BACL</name>
<dbReference type="Gene3D" id="3.10.105.10">
    <property type="entry name" value="Dipeptide-binding Protein, Domain 3"/>
    <property type="match status" value="1"/>
</dbReference>
<evidence type="ECO:0000313" key="8">
    <source>
        <dbReference type="Proteomes" id="UP001597109"/>
    </source>
</evidence>
<dbReference type="InterPro" id="IPR000914">
    <property type="entry name" value="SBP_5_dom"/>
</dbReference>
<sequence length="543" mass="58992">MSLRKILWLMMLVLVLGLLLVACAGEGGTDTNANQSDEGDDDVSSEDVEASGSSDQNLIIAVPAELSSLSAHGSNDVPSGNVRANIYETLITLDADGNPQPNLATEWSQVDDTTWEFMIREGVTFHDGSELNAEVVKANFDRLMDPDIGSQGASIVSAIESVEVTGDYTVQVKLQFAFAPILNHLAHNNTALMSSEVIQADAEGVESGDEVDQYINSNPIGTGPFMFEAYTPGDQITLMRNEDYWNEAPDLESITFRTIPETGTRLAELETGAVHIVDAIEADNINRVEEIENASVLQQSSTSLNFIAYNTQVEPLNDERVRRAISMAIDKSQIIDGIYGGTSIPATGPIPPGVLGYDDSIEGLDFDVEGAKALLEEAGYGDGFEISLKTNSDNSQRMNMATYVESALSSLNITVKIEAMEFGAFIEDAASGQTEMFILGWSTPTMDGDYSTYQLFHSDNHGMAGNMTFFDDAEVDEILDEARREGDLDTRVQLYSEASEMLIQKSPMMFVNHTEFLLGVNDSVQGFSVSGNGYYLFGDTSIE</sequence>
<evidence type="ECO:0000256" key="5">
    <source>
        <dbReference type="SAM" id="SignalP"/>
    </source>
</evidence>
<dbReference type="Gene3D" id="3.40.190.10">
    <property type="entry name" value="Periplasmic binding protein-like II"/>
    <property type="match status" value="1"/>
</dbReference>
<dbReference type="PANTHER" id="PTHR30290:SF9">
    <property type="entry name" value="OLIGOPEPTIDE-BINDING PROTEIN APPA"/>
    <property type="match status" value="1"/>
</dbReference>
<evidence type="ECO:0000256" key="2">
    <source>
        <dbReference type="ARBA" id="ARBA00022448"/>
    </source>
</evidence>
<evidence type="ECO:0000256" key="1">
    <source>
        <dbReference type="ARBA" id="ARBA00005695"/>
    </source>
</evidence>
<feature type="region of interest" description="Disordered" evidence="4">
    <location>
        <begin position="30"/>
        <end position="54"/>
    </location>
</feature>
<comment type="similarity">
    <text evidence="1">Belongs to the bacterial solute-binding protein 5 family.</text>
</comment>
<comment type="caution">
    <text evidence="7">The sequence shown here is derived from an EMBL/GenBank/DDBJ whole genome shotgun (WGS) entry which is preliminary data.</text>
</comment>
<evidence type="ECO:0000259" key="6">
    <source>
        <dbReference type="Pfam" id="PF00496"/>
    </source>
</evidence>
<feature type="signal peptide" evidence="5">
    <location>
        <begin position="1"/>
        <end position="24"/>
    </location>
</feature>
<dbReference type="PROSITE" id="PS51257">
    <property type="entry name" value="PROKAR_LIPOPROTEIN"/>
    <property type="match status" value="1"/>
</dbReference>
<dbReference type="Pfam" id="PF00496">
    <property type="entry name" value="SBP_bac_5"/>
    <property type="match status" value="1"/>
</dbReference>
<keyword evidence="3 5" id="KW-0732">Signal</keyword>
<dbReference type="PANTHER" id="PTHR30290">
    <property type="entry name" value="PERIPLASMIC BINDING COMPONENT OF ABC TRANSPORTER"/>
    <property type="match status" value="1"/>
</dbReference>
<organism evidence="7 8">
    <name type="scientific">Metaplanococcus flavidus</name>
    <dbReference type="NCBI Taxonomy" id="569883"/>
    <lineage>
        <taxon>Bacteria</taxon>
        <taxon>Bacillati</taxon>
        <taxon>Bacillota</taxon>
        <taxon>Bacilli</taxon>
        <taxon>Bacillales</taxon>
        <taxon>Caryophanaceae</taxon>
        <taxon>Metaplanococcus</taxon>
    </lineage>
</organism>
<dbReference type="CDD" id="cd08499">
    <property type="entry name" value="PBP2_Ylib_like"/>
    <property type="match status" value="1"/>
</dbReference>
<dbReference type="SUPFAM" id="SSF53850">
    <property type="entry name" value="Periplasmic binding protein-like II"/>
    <property type="match status" value="1"/>
</dbReference>
<keyword evidence="2" id="KW-0813">Transport</keyword>